<evidence type="ECO:0000256" key="7">
    <source>
        <dbReference type="ARBA" id="ARBA00022989"/>
    </source>
</evidence>
<dbReference type="Proteomes" id="UP000240010">
    <property type="component" value="Unassembled WGS sequence"/>
</dbReference>
<evidence type="ECO:0000313" key="12">
    <source>
        <dbReference type="Proteomes" id="UP000240010"/>
    </source>
</evidence>
<dbReference type="EC" id="2.3.1.-" evidence="9"/>
<feature type="transmembrane region" description="Helical" evidence="10">
    <location>
        <begin position="149"/>
        <end position="167"/>
    </location>
</feature>
<evidence type="ECO:0000256" key="10">
    <source>
        <dbReference type="SAM" id="Phobius"/>
    </source>
</evidence>
<protein>
    <recommendedName>
        <fullName evidence="9">Probable alginate O-acetylase</fullName>
        <ecNumber evidence="9">2.3.1.-</ecNumber>
    </recommendedName>
</protein>
<dbReference type="PIRSF" id="PIRSF016636">
    <property type="entry name" value="AlgI_DltB"/>
    <property type="match status" value="1"/>
</dbReference>
<keyword evidence="9 11" id="KW-0808">Transferase</keyword>
<evidence type="ECO:0000256" key="4">
    <source>
        <dbReference type="ARBA" id="ARBA00022475"/>
    </source>
</evidence>
<proteinExistence type="inferred from homology"/>
<name>A0A2S6H9T6_9GAMM</name>
<dbReference type="GO" id="GO:0005886">
    <property type="term" value="C:plasma membrane"/>
    <property type="evidence" value="ECO:0007669"/>
    <property type="project" value="UniProtKB-SubCell"/>
</dbReference>
<keyword evidence="7 10" id="KW-1133">Transmembrane helix</keyword>
<evidence type="ECO:0000256" key="8">
    <source>
        <dbReference type="ARBA" id="ARBA00023136"/>
    </source>
</evidence>
<sequence>MLFNSWSFLVFFPIVTVLYFLAPFKFRWLLLLIASCVFYMAFVPAYLLILAATIIIDYFAAIQIEKSEGRKRSGWLWLSIIFTCLILFFFKYYDFFTWNVNELAGLLHSDIALAALHLVLPIGLSFHTFQSLSYVIEVYRGNQKSERHFGIYALYVMFYPQLVAGPIERPQNLLHQFREEHRFNYDDVTSGLRLMAWGLFKKAVIADRLAQFVSPVYDHPENFDGGVLMAATLFFTFQVFCDFSGYSDMARGAARVMGFNLMLNFDRPYAAKSLSEFWRRWHISLSTWLRDYVYEPIAMGLRDRGLYGIVAALMVTFWVSGFWHGANWTFVVWGLLHGAGLSLEAVLSKQRKRLAKAMPAWLFNAAMLAVTFSFVNFSYIFFRAKTIDDAFLIIRHITDWVFPVGNLFDTQIPGFFDKMTASMVVAPEQFNLSCALILLLVAAHSLQAQVNIEERLLSYPSWVRWSVYQIGILSIAFLGVWLGSRNFIYFQF</sequence>
<keyword evidence="4 9" id="KW-1003">Cell membrane</keyword>
<accession>A0A2S6H9T6</accession>
<dbReference type="PANTHER" id="PTHR13285">
    <property type="entry name" value="ACYLTRANSFERASE"/>
    <property type="match status" value="1"/>
</dbReference>
<keyword evidence="9" id="KW-0997">Cell inner membrane</keyword>
<evidence type="ECO:0000256" key="3">
    <source>
        <dbReference type="ARBA" id="ARBA00010323"/>
    </source>
</evidence>
<evidence type="ECO:0000256" key="1">
    <source>
        <dbReference type="ARBA" id="ARBA00004651"/>
    </source>
</evidence>
<evidence type="ECO:0000256" key="6">
    <source>
        <dbReference type="ARBA" id="ARBA00022841"/>
    </source>
</evidence>
<evidence type="ECO:0000256" key="5">
    <source>
        <dbReference type="ARBA" id="ARBA00022692"/>
    </source>
</evidence>
<feature type="transmembrane region" description="Helical" evidence="10">
    <location>
        <begin position="6"/>
        <end position="22"/>
    </location>
</feature>
<evidence type="ECO:0000256" key="2">
    <source>
        <dbReference type="ARBA" id="ARBA00005182"/>
    </source>
</evidence>
<dbReference type="PIRSF" id="PIRSF500217">
    <property type="entry name" value="AlgI"/>
    <property type="match status" value="1"/>
</dbReference>
<dbReference type="InterPro" id="IPR024194">
    <property type="entry name" value="Ac/AlaTfrase_AlgI/DltB"/>
</dbReference>
<keyword evidence="6 9" id="KW-0016">Alginate biosynthesis</keyword>
<dbReference type="UniPathway" id="UPA00286"/>
<dbReference type="InterPro" id="IPR051085">
    <property type="entry name" value="MB_O-acyltransferase"/>
</dbReference>
<keyword evidence="8 9" id="KW-0472">Membrane</keyword>
<feature type="transmembrane region" description="Helical" evidence="10">
    <location>
        <begin position="305"/>
        <end position="324"/>
    </location>
</feature>
<feature type="transmembrane region" description="Helical" evidence="10">
    <location>
        <begin position="360"/>
        <end position="382"/>
    </location>
</feature>
<comment type="pathway">
    <text evidence="2 9">Glycan biosynthesis; alginate biosynthesis.</text>
</comment>
<evidence type="ECO:0000313" key="11">
    <source>
        <dbReference type="EMBL" id="PPK74163.1"/>
    </source>
</evidence>
<dbReference type="InterPro" id="IPR028362">
    <property type="entry name" value="AlgI"/>
</dbReference>
<dbReference type="GO" id="GO:0016746">
    <property type="term" value="F:acyltransferase activity"/>
    <property type="evidence" value="ECO:0007669"/>
    <property type="project" value="UniProtKB-KW"/>
</dbReference>
<evidence type="ECO:0000256" key="9">
    <source>
        <dbReference type="PIRNR" id="PIRNR016636"/>
    </source>
</evidence>
<gene>
    <name evidence="11" type="ORF">B0F87_11194</name>
</gene>
<keyword evidence="9 11" id="KW-0012">Acyltransferase</keyword>
<reference evidence="11 12" key="1">
    <citation type="submission" date="2018-02" db="EMBL/GenBank/DDBJ databases">
        <title>Subsurface microbial communities from deep shales in Ohio and West Virginia, USA.</title>
        <authorList>
            <person name="Wrighton K."/>
        </authorList>
    </citation>
    <scope>NUCLEOTIDE SEQUENCE [LARGE SCALE GENOMIC DNA]</scope>
    <source>
        <strain evidence="11 12">OWC-DMM</strain>
    </source>
</reference>
<dbReference type="PANTHER" id="PTHR13285:SF18">
    <property type="entry name" value="PROTEIN-CYSTEINE N-PALMITOYLTRANSFERASE RASP"/>
    <property type="match status" value="1"/>
</dbReference>
<feature type="transmembrane region" description="Helical" evidence="10">
    <location>
        <begin position="29"/>
        <end position="62"/>
    </location>
</feature>
<feature type="transmembrane region" description="Helical" evidence="10">
    <location>
        <begin position="105"/>
        <end position="129"/>
    </location>
</feature>
<comment type="subcellular location">
    <subcellularLocation>
        <location evidence="9">Cell inner membrane</location>
    </subcellularLocation>
    <subcellularLocation>
        <location evidence="1">Cell membrane</location>
        <topology evidence="1">Multi-pass membrane protein</topology>
    </subcellularLocation>
</comment>
<dbReference type="InterPro" id="IPR004299">
    <property type="entry name" value="MBOAT_fam"/>
</dbReference>
<dbReference type="EMBL" id="PTIZ01000011">
    <property type="protein sequence ID" value="PPK74163.1"/>
    <property type="molecule type" value="Genomic_DNA"/>
</dbReference>
<dbReference type="Pfam" id="PF03062">
    <property type="entry name" value="MBOAT"/>
    <property type="match status" value="1"/>
</dbReference>
<keyword evidence="5 9" id="KW-0812">Transmembrane</keyword>
<comment type="caution">
    <text evidence="11">The sequence shown here is derived from an EMBL/GenBank/DDBJ whole genome shotgun (WGS) entry which is preliminary data.</text>
</comment>
<feature type="transmembrane region" description="Helical" evidence="10">
    <location>
        <begin position="462"/>
        <end position="482"/>
    </location>
</feature>
<comment type="similarity">
    <text evidence="3 9">Belongs to the membrane-bound acyltransferase family.</text>
</comment>
<dbReference type="AlphaFoldDB" id="A0A2S6H9T6"/>
<organism evidence="11 12">
    <name type="scientific">Methylobacter tundripaludum</name>
    <dbReference type="NCBI Taxonomy" id="173365"/>
    <lineage>
        <taxon>Bacteria</taxon>
        <taxon>Pseudomonadati</taxon>
        <taxon>Pseudomonadota</taxon>
        <taxon>Gammaproteobacteria</taxon>
        <taxon>Methylococcales</taxon>
        <taxon>Methylococcaceae</taxon>
        <taxon>Methylobacter</taxon>
    </lineage>
</organism>
<feature type="transmembrane region" description="Helical" evidence="10">
    <location>
        <begin position="330"/>
        <end position="348"/>
    </location>
</feature>
<dbReference type="GO" id="GO:0042121">
    <property type="term" value="P:alginic acid biosynthetic process"/>
    <property type="evidence" value="ECO:0007669"/>
    <property type="project" value="UniProtKB-UniRule"/>
</dbReference>
<feature type="transmembrane region" description="Helical" evidence="10">
    <location>
        <begin position="74"/>
        <end position="93"/>
    </location>
</feature>